<dbReference type="Pfam" id="PF13344">
    <property type="entry name" value="Hydrolase_6"/>
    <property type="match status" value="1"/>
</dbReference>
<dbReference type="PANTHER" id="PTHR19288:SF46">
    <property type="entry name" value="HALOACID DEHALOGENASE-LIKE HYDROLASE DOMAIN-CONTAINING PROTEIN 2"/>
    <property type="match status" value="1"/>
</dbReference>
<dbReference type="InterPro" id="IPR036412">
    <property type="entry name" value="HAD-like_sf"/>
</dbReference>
<dbReference type="EMBL" id="CP094619">
    <property type="protein sequence ID" value="UQN35978.1"/>
    <property type="molecule type" value="Genomic_DNA"/>
</dbReference>
<dbReference type="InterPro" id="IPR006357">
    <property type="entry name" value="HAD-SF_hydro_IIA"/>
</dbReference>
<sequence>MTSLLSAAPPSSQPDAPSDASWLSQSLGLILDLDGTLIRGDEVLPGAKELLHYWEGRYIVVSNNSTHTAQTLAPQLQALGLPVPPANLVLAGEQAIHHIACRYPHNPLMLCASQALRALAMELGLTLVERNADIVLLTRDRHFSYDTLQQVIRELSQGTTLLVSNADLTHPGPQGLLTPETGALLQAVLACIPGAQAEILGKPQSMLFREGLQRLGLHNEHVTVIGDNAATDALGAVSLGLGYLLVGPSSQADAPDVGALMLRNIPVRRHLHEVSQG</sequence>
<evidence type="ECO:0000313" key="3">
    <source>
        <dbReference type="Proteomes" id="UP000831759"/>
    </source>
</evidence>
<dbReference type="Pfam" id="PF13242">
    <property type="entry name" value="Hydrolase_like"/>
    <property type="match status" value="1"/>
</dbReference>
<reference evidence="2 3" key="1">
    <citation type="journal article" date="2022" name="Int. J. Syst. Evol. Microbiol.">
        <title>Characterization of Alcaligenes aquatilis as a novel member of heterotrophic nitrifier-aerobic denitrifier and its performance in treating piggery wastewater.</title>
        <authorList>
            <person name="Cao X."/>
            <person name="Zhao B."/>
            <person name="Wu Y."/>
            <person name="Huang J."/>
            <person name="Wang H."/>
            <person name="Sun X."/>
            <person name="Li S."/>
        </authorList>
    </citation>
    <scope>NUCLEOTIDE SEQUENCE [LARGE SCALE GENOMIC DNA]</scope>
    <source>
        <strain evidence="2 3">AS1</strain>
    </source>
</reference>
<organism evidence="2 3">
    <name type="scientific">Alcaligenes aquatilis</name>
    <dbReference type="NCBI Taxonomy" id="323284"/>
    <lineage>
        <taxon>Bacteria</taxon>
        <taxon>Pseudomonadati</taxon>
        <taxon>Pseudomonadota</taxon>
        <taxon>Betaproteobacteria</taxon>
        <taxon>Burkholderiales</taxon>
        <taxon>Alcaligenaceae</taxon>
        <taxon>Alcaligenes</taxon>
    </lineage>
</organism>
<protein>
    <submittedName>
        <fullName evidence="2">HAD hydrolase-like protein</fullName>
    </submittedName>
</protein>
<evidence type="ECO:0000256" key="1">
    <source>
        <dbReference type="SAM" id="MobiDB-lite"/>
    </source>
</evidence>
<proteinExistence type="predicted"/>
<gene>
    <name evidence="2" type="ORF">MTR80_17050</name>
</gene>
<keyword evidence="3" id="KW-1185">Reference proteome</keyword>
<feature type="region of interest" description="Disordered" evidence="1">
    <location>
        <begin position="1"/>
        <end position="20"/>
    </location>
</feature>
<dbReference type="SUPFAM" id="SSF56784">
    <property type="entry name" value="HAD-like"/>
    <property type="match status" value="1"/>
</dbReference>
<dbReference type="InterPro" id="IPR023214">
    <property type="entry name" value="HAD_sf"/>
</dbReference>
<dbReference type="GeneID" id="96870679"/>
<dbReference type="Gene3D" id="3.40.50.1000">
    <property type="entry name" value="HAD superfamily/HAD-like"/>
    <property type="match status" value="2"/>
</dbReference>
<dbReference type="RefSeq" id="WP_249460580.1">
    <property type="nucleotide sequence ID" value="NZ_CP094619.1"/>
</dbReference>
<evidence type="ECO:0000313" key="2">
    <source>
        <dbReference type="EMBL" id="UQN35978.1"/>
    </source>
</evidence>
<name>A0ABY4NHU6_9BURK</name>
<dbReference type="PANTHER" id="PTHR19288">
    <property type="entry name" value="4-NITROPHENYLPHOSPHATASE-RELATED"/>
    <property type="match status" value="1"/>
</dbReference>
<dbReference type="Proteomes" id="UP000831759">
    <property type="component" value="Chromosome"/>
</dbReference>
<accession>A0ABY4NHU6</accession>